<comment type="caution">
    <text evidence="3">The sequence shown here is derived from an EMBL/GenBank/DDBJ whole genome shotgun (WGS) entry which is preliminary data.</text>
</comment>
<protein>
    <submittedName>
        <fullName evidence="3">Ribosomal protein L9/RNase H1</fullName>
    </submittedName>
</protein>
<evidence type="ECO:0000259" key="2">
    <source>
        <dbReference type="Pfam" id="PF01693"/>
    </source>
</evidence>
<keyword evidence="3" id="KW-0687">Ribonucleoprotein</keyword>
<evidence type="ECO:0000313" key="4">
    <source>
        <dbReference type="Proteomes" id="UP000215914"/>
    </source>
</evidence>
<accession>A0A9K3HFB9</accession>
<organism evidence="3 4">
    <name type="scientific">Helianthus annuus</name>
    <name type="common">Common sunflower</name>
    <dbReference type="NCBI Taxonomy" id="4232"/>
    <lineage>
        <taxon>Eukaryota</taxon>
        <taxon>Viridiplantae</taxon>
        <taxon>Streptophyta</taxon>
        <taxon>Embryophyta</taxon>
        <taxon>Tracheophyta</taxon>
        <taxon>Spermatophyta</taxon>
        <taxon>Magnoliopsida</taxon>
        <taxon>eudicotyledons</taxon>
        <taxon>Gunneridae</taxon>
        <taxon>Pentapetalae</taxon>
        <taxon>asterids</taxon>
        <taxon>campanulids</taxon>
        <taxon>Asterales</taxon>
        <taxon>Asteraceae</taxon>
        <taxon>Asteroideae</taxon>
        <taxon>Heliantheae alliance</taxon>
        <taxon>Heliantheae</taxon>
        <taxon>Helianthus</taxon>
    </lineage>
</organism>
<name>A0A9K3HFB9_HELAN</name>
<reference evidence="3" key="1">
    <citation type="journal article" date="2017" name="Nature">
        <title>The sunflower genome provides insights into oil metabolism, flowering and Asterid evolution.</title>
        <authorList>
            <person name="Badouin H."/>
            <person name="Gouzy J."/>
            <person name="Grassa C.J."/>
            <person name="Murat F."/>
            <person name="Staton S.E."/>
            <person name="Cottret L."/>
            <person name="Lelandais-Briere C."/>
            <person name="Owens G.L."/>
            <person name="Carrere S."/>
            <person name="Mayjonade B."/>
            <person name="Legrand L."/>
            <person name="Gill N."/>
            <person name="Kane N.C."/>
            <person name="Bowers J.E."/>
            <person name="Hubner S."/>
            <person name="Bellec A."/>
            <person name="Berard A."/>
            <person name="Berges H."/>
            <person name="Blanchet N."/>
            <person name="Boniface M.C."/>
            <person name="Brunel D."/>
            <person name="Catrice O."/>
            <person name="Chaidir N."/>
            <person name="Claudel C."/>
            <person name="Donnadieu C."/>
            <person name="Faraut T."/>
            <person name="Fievet G."/>
            <person name="Helmstetter N."/>
            <person name="King M."/>
            <person name="Knapp S.J."/>
            <person name="Lai Z."/>
            <person name="Le Paslier M.C."/>
            <person name="Lippi Y."/>
            <person name="Lorenzon L."/>
            <person name="Mandel J.R."/>
            <person name="Marage G."/>
            <person name="Marchand G."/>
            <person name="Marquand E."/>
            <person name="Bret-Mestries E."/>
            <person name="Morien E."/>
            <person name="Nambeesan S."/>
            <person name="Nguyen T."/>
            <person name="Pegot-Espagnet P."/>
            <person name="Pouilly N."/>
            <person name="Raftis F."/>
            <person name="Sallet E."/>
            <person name="Schiex T."/>
            <person name="Thomas J."/>
            <person name="Vandecasteele C."/>
            <person name="Vares D."/>
            <person name="Vear F."/>
            <person name="Vautrin S."/>
            <person name="Crespi M."/>
            <person name="Mangin B."/>
            <person name="Burke J.M."/>
            <person name="Salse J."/>
            <person name="Munos S."/>
            <person name="Vincourt P."/>
            <person name="Rieseberg L.H."/>
            <person name="Langlade N.B."/>
        </authorList>
    </citation>
    <scope>NUCLEOTIDE SEQUENCE</scope>
    <source>
        <tissue evidence="3">Leaves</tissue>
    </source>
</reference>
<gene>
    <name evidence="3" type="ORF">HanXRQr2_Chr12g0533751</name>
</gene>
<evidence type="ECO:0000313" key="3">
    <source>
        <dbReference type="EMBL" id="KAF5777279.1"/>
    </source>
</evidence>
<sequence length="493" mass="56291">MENLKALRLKEKILLIELKAIRDQIALYDESLETTANSEQESARKQSESIPPQTAKGKEKSSPFTPVALEKSKNRVNEELKSSSSPEANGSGKGTSNPLMADSLPKTEKVSLRPSYSQVTQKPENPKNTRFYVIFDGDHRGIYEDWAIVKNYVEKTDYPFKKFGSLLQAQQEATRYSATCGKKEIPLKVTIFSEPLIPKKKERVIEFRNNTFSKPTKIEEKEEKDIISLDEFRAIWSKARAISQDDFEFEHIYTEDKATKSLIIFCPGANPELVSLAFSVGLAKFIYPSPNLLEISNLSEGMKKAIKNFRKKIAAARDANIFIKCTSTLPDWYQGKTFPSYHHLEIGIAKARTVNPSRVIKEDYEDYEKWLHIGTKGFLQILENLQKIKVGSFNKVNYCSTNCIITSYSGTPLPLHEKEALERMEQRIIFNKVEAGPATKEQLCQKLQRTFENHQCEYCKPSSSEENKNPTEKDSYFSDEDTRELDPTHGYID</sequence>
<dbReference type="Gramene" id="mRNA:HanXRQr2_Chr12g0533751">
    <property type="protein sequence ID" value="CDS:HanXRQr2_Chr12g0533751.1"/>
    <property type="gene ID" value="HanXRQr2_Chr12g0533751"/>
</dbReference>
<feature type="compositionally biased region" description="Basic and acidic residues" evidence="1">
    <location>
        <begin position="70"/>
        <end position="81"/>
    </location>
</feature>
<feature type="region of interest" description="Disordered" evidence="1">
    <location>
        <begin position="34"/>
        <end position="102"/>
    </location>
</feature>
<dbReference type="EMBL" id="MNCJ02000327">
    <property type="protein sequence ID" value="KAF5777279.1"/>
    <property type="molecule type" value="Genomic_DNA"/>
</dbReference>
<dbReference type="Proteomes" id="UP000215914">
    <property type="component" value="Unassembled WGS sequence"/>
</dbReference>
<reference evidence="3" key="2">
    <citation type="submission" date="2020-06" db="EMBL/GenBank/DDBJ databases">
        <title>Helianthus annuus Genome sequencing and assembly Release 2.</title>
        <authorList>
            <person name="Gouzy J."/>
            <person name="Langlade N."/>
            <person name="Munos S."/>
        </authorList>
    </citation>
    <scope>NUCLEOTIDE SEQUENCE</scope>
    <source>
        <tissue evidence="3">Leaves</tissue>
    </source>
</reference>
<dbReference type="GO" id="GO:0005840">
    <property type="term" value="C:ribosome"/>
    <property type="evidence" value="ECO:0007669"/>
    <property type="project" value="UniProtKB-KW"/>
</dbReference>
<dbReference type="AlphaFoldDB" id="A0A9K3HFB9"/>
<dbReference type="SUPFAM" id="SSF55658">
    <property type="entry name" value="L9 N-domain-like"/>
    <property type="match status" value="1"/>
</dbReference>
<feature type="compositionally biased region" description="Polar residues" evidence="1">
    <location>
        <begin position="82"/>
        <end position="98"/>
    </location>
</feature>
<dbReference type="Pfam" id="PF01693">
    <property type="entry name" value="Cauli_VI"/>
    <property type="match status" value="1"/>
</dbReference>
<evidence type="ECO:0000256" key="1">
    <source>
        <dbReference type="SAM" id="MobiDB-lite"/>
    </source>
</evidence>
<feature type="compositionally biased region" description="Basic and acidic residues" evidence="1">
    <location>
        <begin position="484"/>
        <end position="493"/>
    </location>
</feature>
<proteinExistence type="predicted"/>
<keyword evidence="4" id="KW-1185">Reference proteome</keyword>
<feature type="compositionally biased region" description="Basic and acidic residues" evidence="1">
    <location>
        <begin position="459"/>
        <end position="476"/>
    </location>
</feature>
<dbReference type="InterPro" id="IPR009027">
    <property type="entry name" value="Ribosomal_bL9/RNase_H1_N"/>
</dbReference>
<dbReference type="InterPro" id="IPR011320">
    <property type="entry name" value="RNase_H1_N"/>
</dbReference>
<keyword evidence="3" id="KW-0689">Ribosomal protein</keyword>
<feature type="region of interest" description="Disordered" evidence="1">
    <location>
        <begin position="459"/>
        <end position="493"/>
    </location>
</feature>
<feature type="domain" description="Ribonuclease H1 N-terminal" evidence="2">
    <location>
        <begin position="130"/>
        <end position="171"/>
    </location>
</feature>